<protein>
    <submittedName>
        <fullName evidence="2">XRE family transcriptional regulator</fullName>
    </submittedName>
</protein>
<organism evidence="2 3">
    <name type="scientific">Blautia obeum</name>
    <dbReference type="NCBI Taxonomy" id="40520"/>
    <lineage>
        <taxon>Bacteria</taxon>
        <taxon>Bacillati</taxon>
        <taxon>Bacillota</taxon>
        <taxon>Clostridia</taxon>
        <taxon>Lachnospirales</taxon>
        <taxon>Lachnospiraceae</taxon>
        <taxon>Blautia</taxon>
    </lineage>
</organism>
<proteinExistence type="predicted"/>
<reference evidence="2 3" key="1">
    <citation type="submission" date="2018-08" db="EMBL/GenBank/DDBJ databases">
        <title>A genome reference for cultivated species of the human gut microbiota.</title>
        <authorList>
            <person name="Zou Y."/>
            <person name="Xue W."/>
            <person name="Luo G."/>
        </authorList>
    </citation>
    <scope>NUCLEOTIDE SEQUENCE [LARGE SCALE GENOMIC DNA]</scope>
    <source>
        <strain evidence="2 3">AM29-25AC</strain>
    </source>
</reference>
<feature type="domain" description="HTH cro/C1-type" evidence="1">
    <location>
        <begin position="38"/>
        <end position="65"/>
    </location>
</feature>
<accession>A0A414I443</accession>
<dbReference type="RefSeq" id="WP_118045927.1">
    <property type="nucleotide sequence ID" value="NZ_JAQDKV010000009.1"/>
</dbReference>
<dbReference type="Pfam" id="PF13443">
    <property type="entry name" value="HTH_26"/>
    <property type="match status" value="1"/>
</dbReference>
<evidence type="ECO:0000313" key="3">
    <source>
        <dbReference type="Proteomes" id="UP000284644"/>
    </source>
</evidence>
<dbReference type="InterPro" id="IPR001387">
    <property type="entry name" value="Cro/C1-type_HTH"/>
</dbReference>
<feature type="domain" description="HTH cro/C1-type" evidence="1">
    <location>
        <begin position="96"/>
        <end position="147"/>
    </location>
</feature>
<dbReference type="GO" id="GO:0003677">
    <property type="term" value="F:DNA binding"/>
    <property type="evidence" value="ECO:0007669"/>
    <property type="project" value="InterPro"/>
</dbReference>
<dbReference type="AlphaFoldDB" id="A0A414I443"/>
<name>A0A414I443_9FIRM</name>
<dbReference type="SUPFAM" id="SSF47413">
    <property type="entry name" value="lambda repressor-like DNA-binding domains"/>
    <property type="match status" value="2"/>
</dbReference>
<comment type="caution">
    <text evidence="2">The sequence shown here is derived from an EMBL/GenBank/DDBJ whole genome shotgun (WGS) entry which is preliminary data.</text>
</comment>
<evidence type="ECO:0000313" key="2">
    <source>
        <dbReference type="EMBL" id="RHE09652.1"/>
    </source>
</evidence>
<gene>
    <name evidence="2" type="ORF">DW767_17270</name>
</gene>
<sequence length="156" mass="18694">MYISENIKFLRELTQSSQRTFDRMIFPFYSIDTQITYKLENGRYSNPLPFLINIANFFHISLDKLIYRPITEKDLNKVPQERNMNYFYPNFIMVKKDNKFTLKDIAEYTNISINTITNYSRKCINYTIRLENLNSISTFLDCSFDELLSPPSKKQY</sequence>
<dbReference type="PROSITE" id="PS50943">
    <property type="entry name" value="HTH_CROC1"/>
    <property type="match status" value="2"/>
</dbReference>
<dbReference type="EMBL" id="QSJW01000014">
    <property type="protein sequence ID" value="RHE09652.1"/>
    <property type="molecule type" value="Genomic_DNA"/>
</dbReference>
<dbReference type="InterPro" id="IPR010982">
    <property type="entry name" value="Lambda_DNA-bd_dom_sf"/>
</dbReference>
<evidence type="ECO:0000259" key="1">
    <source>
        <dbReference type="PROSITE" id="PS50943"/>
    </source>
</evidence>
<dbReference type="Proteomes" id="UP000284644">
    <property type="component" value="Unassembled WGS sequence"/>
</dbReference>
<dbReference type="Gene3D" id="1.10.260.40">
    <property type="entry name" value="lambda repressor-like DNA-binding domains"/>
    <property type="match status" value="2"/>
</dbReference>